<gene>
    <name evidence="1" type="ORF">M5X09_04710</name>
</gene>
<evidence type="ECO:0000313" key="2">
    <source>
        <dbReference type="Proteomes" id="UP001207626"/>
    </source>
</evidence>
<proteinExistence type="predicted"/>
<dbReference type="EMBL" id="JAMDLW010000004">
    <property type="protein sequence ID" value="MCY9518982.1"/>
    <property type="molecule type" value="Genomic_DNA"/>
</dbReference>
<reference evidence="1 2" key="1">
    <citation type="submission" date="2022-05" db="EMBL/GenBank/DDBJ databases">
        <title>Genome Sequencing of Bee-Associated Microbes.</title>
        <authorList>
            <person name="Dunlap C."/>
        </authorList>
    </citation>
    <scope>NUCLEOTIDE SEQUENCE [LARGE SCALE GENOMIC DNA]</scope>
    <source>
        <strain evidence="1 2">NRRL NRS-1438</strain>
    </source>
</reference>
<protein>
    <submittedName>
        <fullName evidence="1">Uncharacterized protein</fullName>
    </submittedName>
</protein>
<evidence type="ECO:0000313" key="1">
    <source>
        <dbReference type="EMBL" id="MCY9518982.1"/>
    </source>
</evidence>
<organism evidence="1 2">
    <name type="scientific">Paenibacillus apiarius</name>
    <dbReference type="NCBI Taxonomy" id="46240"/>
    <lineage>
        <taxon>Bacteria</taxon>
        <taxon>Bacillati</taxon>
        <taxon>Bacillota</taxon>
        <taxon>Bacilli</taxon>
        <taxon>Bacillales</taxon>
        <taxon>Paenibacillaceae</taxon>
        <taxon>Paenibacillus</taxon>
    </lineage>
</organism>
<dbReference type="RefSeq" id="WP_176392905.1">
    <property type="nucleotide sequence ID" value="NZ_JAFFHZ010000001.1"/>
</dbReference>
<dbReference type="GeneID" id="77003392"/>
<accession>A0ABT4DNP3</accession>
<comment type="caution">
    <text evidence="1">The sequence shown here is derived from an EMBL/GenBank/DDBJ whole genome shotgun (WGS) entry which is preliminary data.</text>
</comment>
<sequence length="45" mass="5189">MLRIASRLLFSVYYAKKDAALDGCVMLARNPVKIDYDPNWDEGIR</sequence>
<name>A0ABT4DNP3_9BACL</name>
<dbReference type="Proteomes" id="UP001207626">
    <property type="component" value="Unassembled WGS sequence"/>
</dbReference>
<keyword evidence="2" id="KW-1185">Reference proteome</keyword>